<feature type="compositionally biased region" description="Basic and acidic residues" evidence="1">
    <location>
        <begin position="39"/>
        <end position="50"/>
    </location>
</feature>
<dbReference type="EMBL" id="KI392446">
    <property type="protein sequence ID" value="ERN16473.1"/>
    <property type="molecule type" value="Genomic_DNA"/>
</dbReference>
<evidence type="ECO:0000313" key="3">
    <source>
        <dbReference type="Proteomes" id="UP000017836"/>
    </source>
</evidence>
<keyword evidence="3" id="KW-1185">Reference proteome</keyword>
<dbReference type="Gramene" id="ERN16473">
    <property type="protein sequence ID" value="ERN16473"/>
    <property type="gene ID" value="AMTR_s00052p00216520"/>
</dbReference>
<protein>
    <submittedName>
        <fullName evidence="2">Uncharacterized protein</fullName>
    </submittedName>
</protein>
<gene>
    <name evidence="2" type="ORF">AMTR_s00052p00216520</name>
</gene>
<dbReference type="Proteomes" id="UP000017836">
    <property type="component" value="Unassembled WGS sequence"/>
</dbReference>
<dbReference type="AlphaFoldDB" id="U5D7W7"/>
<sequence>MTAQDGRNGSRQLRSKETCGGKRNEIGGGKETITGRGGARKEESEMAEMRTTEWRRWTLQLVEVVDKEREGGVDGRKCS</sequence>
<proteinExistence type="predicted"/>
<evidence type="ECO:0000313" key="2">
    <source>
        <dbReference type="EMBL" id="ERN16473.1"/>
    </source>
</evidence>
<reference evidence="3" key="1">
    <citation type="journal article" date="2013" name="Science">
        <title>The Amborella genome and the evolution of flowering plants.</title>
        <authorList>
            <consortium name="Amborella Genome Project"/>
        </authorList>
    </citation>
    <scope>NUCLEOTIDE SEQUENCE [LARGE SCALE GENOMIC DNA]</scope>
</reference>
<evidence type="ECO:0000256" key="1">
    <source>
        <dbReference type="SAM" id="MobiDB-lite"/>
    </source>
</evidence>
<organism evidence="2 3">
    <name type="scientific">Amborella trichopoda</name>
    <dbReference type="NCBI Taxonomy" id="13333"/>
    <lineage>
        <taxon>Eukaryota</taxon>
        <taxon>Viridiplantae</taxon>
        <taxon>Streptophyta</taxon>
        <taxon>Embryophyta</taxon>
        <taxon>Tracheophyta</taxon>
        <taxon>Spermatophyta</taxon>
        <taxon>Magnoliopsida</taxon>
        <taxon>Amborellales</taxon>
        <taxon>Amborellaceae</taxon>
        <taxon>Amborella</taxon>
    </lineage>
</organism>
<name>U5D7W7_AMBTC</name>
<feature type="compositionally biased region" description="Basic and acidic residues" evidence="1">
    <location>
        <begin position="14"/>
        <end position="25"/>
    </location>
</feature>
<dbReference type="HOGENOM" id="CLU_2609261_0_0_1"/>
<feature type="region of interest" description="Disordered" evidence="1">
    <location>
        <begin position="1"/>
        <end position="50"/>
    </location>
</feature>
<accession>U5D7W7</accession>
<feature type="compositionally biased region" description="Polar residues" evidence="1">
    <location>
        <begin position="1"/>
        <end position="12"/>
    </location>
</feature>